<protein>
    <submittedName>
        <fullName evidence="2">Uncharacterized protein</fullName>
    </submittedName>
</protein>
<reference evidence="2 3" key="1">
    <citation type="journal article" date="2016" name="Mol. Biol. Evol.">
        <title>Comparative Genomics of Early-Diverging Mushroom-Forming Fungi Provides Insights into the Origins of Lignocellulose Decay Capabilities.</title>
        <authorList>
            <person name="Nagy L.G."/>
            <person name="Riley R."/>
            <person name="Tritt A."/>
            <person name="Adam C."/>
            <person name="Daum C."/>
            <person name="Floudas D."/>
            <person name="Sun H."/>
            <person name="Yadav J.S."/>
            <person name="Pangilinan J."/>
            <person name="Larsson K.H."/>
            <person name="Matsuura K."/>
            <person name="Barry K."/>
            <person name="Labutti K."/>
            <person name="Kuo R."/>
            <person name="Ohm R.A."/>
            <person name="Bhattacharya S.S."/>
            <person name="Shirouzu T."/>
            <person name="Yoshinaga Y."/>
            <person name="Martin F.M."/>
            <person name="Grigoriev I.V."/>
            <person name="Hibbett D.S."/>
        </authorList>
    </citation>
    <scope>NUCLEOTIDE SEQUENCE [LARGE SCALE GENOMIC DNA]</scope>
    <source>
        <strain evidence="2 3">HHB9708</strain>
    </source>
</reference>
<keyword evidence="1" id="KW-0812">Transmembrane</keyword>
<evidence type="ECO:0000256" key="1">
    <source>
        <dbReference type="SAM" id="Phobius"/>
    </source>
</evidence>
<dbReference type="EMBL" id="KV419435">
    <property type="protein sequence ID" value="KZS88546.1"/>
    <property type="molecule type" value="Genomic_DNA"/>
</dbReference>
<organism evidence="2 3">
    <name type="scientific">Sistotremastrum niveocremeum HHB9708</name>
    <dbReference type="NCBI Taxonomy" id="1314777"/>
    <lineage>
        <taxon>Eukaryota</taxon>
        <taxon>Fungi</taxon>
        <taxon>Dikarya</taxon>
        <taxon>Basidiomycota</taxon>
        <taxon>Agaricomycotina</taxon>
        <taxon>Agaricomycetes</taxon>
        <taxon>Sistotremastrales</taxon>
        <taxon>Sistotremastraceae</taxon>
        <taxon>Sertulicium</taxon>
        <taxon>Sertulicium niveocremeum</taxon>
    </lineage>
</organism>
<keyword evidence="1" id="KW-1133">Transmembrane helix</keyword>
<name>A0A164PB36_9AGAM</name>
<evidence type="ECO:0000313" key="2">
    <source>
        <dbReference type="EMBL" id="KZS88546.1"/>
    </source>
</evidence>
<evidence type="ECO:0000313" key="3">
    <source>
        <dbReference type="Proteomes" id="UP000076722"/>
    </source>
</evidence>
<dbReference type="AlphaFoldDB" id="A0A164PB36"/>
<keyword evidence="3" id="KW-1185">Reference proteome</keyword>
<proteinExistence type="predicted"/>
<accession>A0A164PB36</accession>
<dbReference type="Proteomes" id="UP000076722">
    <property type="component" value="Unassembled WGS sequence"/>
</dbReference>
<feature type="transmembrane region" description="Helical" evidence="1">
    <location>
        <begin position="34"/>
        <end position="56"/>
    </location>
</feature>
<keyword evidence="1" id="KW-0472">Membrane</keyword>
<sequence length="108" mass="12520">MQRPFTEAKRENHRRLWMGSVGKIFVPRYLLSNVLIGAFCFFSTSLSLSALTVMNASFNMIKVLRFAYFVEDRTYLGYLDIPFWSAPVYIESLKNVFGPLQQLKNPTI</sequence>
<gene>
    <name evidence="2" type="ORF">SISNIDRAFT_531009</name>
</gene>